<sequence>MPKITVISGGTATNELTPLFSNLSKSNKTSYILPISDNGGSTSELIRVIGGPAIGDIRSRLTRLIPPHQEHVKQLLTFRLSSDPQIAKHQWNEIVEGTHELWSPLSSSTKEIFRSFFVHLHVELLKRSRIHHSTSRQFRYELASVGNMFLTGVRLFIGSLDSSIELFCKLTDICSNIQVLPCINTNFTYHISALLENGLIITGQSQISHPSTSQEYPPPIRKTRPPTPSDDTGRTGYFTDADIPINEVEISKQQYQRRSSIDSSVSTFSDSEEEESGNVPQYTHPELKKSQLHFNKSESIEPLLSPIKRIFYVSPYGEEICPTANGRATSTIANSDTLIYSIGSLMTSIVPVLVLKGIGKAITTGKCKNKILLLNGCLDRETFGMNAYDFIKVLVESTEYSLRNQNLDSMPLSWNKVVTHLIYMSDSKIEVDVGLLSSRNIHCIEVPRVKDTDYYDLEYLELALAGVI</sequence>
<dbReference type="GeneID" id="93652870"/>
<organism evidence="2 3">
    <name type="scientific">Candida metapsilosis</name>
    <dbReference type="NCBI Taxonomy" id="273372"/>
    <lineage>
        <taxon>Eukaryota</taxon>
        <taxon>Fungi</taxon>
        <taxon>Dikarya</taxon>
        <taxon>Ascomycota</taxon>
        <taxon>Saccharomycotina</taxon>
        <taxon>Pichiomycetes</taxon>
        <taxon>Debaryomycetaceae</taxon>
        <taxon>Candida/Lodderomyces clade</taxon>
        <taxon>Candida</taxon>
    </lineage>
</organism>
<dbReference type="PANTHER" id="PTHR31240">
    <property type="entry name" value="MATERNAL EFFECT EMBRYO ARREST 18"/>
    <property type="match status" value="1"/>
</dbReference>
<protein>
    <submittedName>
        <fullName evidence="2">Uncharacterized protein</fullName>
    </submittedName>
</protein>
<comment type="caution">
    <text evidence="2">The sequence shown here is derived from an EMBL/GenBank/DDBJ whole genome shotgun (WGS) entry which is preliminary data.</text>
</comment>
<accession>A0A8H7Z9T7</accession>
<feature type="compositionally biased region" description="Pro residues" evidence="1">
    <location>
        <begin position="216"/>
        <end position="228"/>
    </location>
</feature>
<dbReference type="Gene3D" id="3.40.50.10680">
    <property type="entry name" value="CofD-like domains"/>
    <property type="match status" value="1"/>
</dbReference>
<feature type="region of interest" description="Disordered" evidence="1">
    <location>
        <begin position="253"/>
        <end position="282"/>
    </location>
</feature>
<dbReference type="AlphaFoldDB" id="A0A8H7Z9T7"/>
<proteinExistence type="predicted"/>
<dbReference type="EMBL" id="JAEOAQ010000006">
    <property type="protein sequence ID" value="KAG5417913.1"/>
    <property type="molecule type" value="Genomic_DNA"/>
</dbReference>
<gene>
    <name evidence="2" type="ORF">I9W82_004241</name>
</gene>
<dbReference type="PANTHER" id="PTHR31240:SF0">
    <property type="entry name" value="MATERNAL EFFECT EMBRYO ARREST 18"/>
    <property type="match status" value="1"/>
</dbReference>
<feature type="region of interest" description="Disordered" evidence="1">
    <location>
        <begin position="206"/>
        <end position="239"/>
    </location>
</feature>
<feature type="compositionally biased region" description="Polar residues" evidence="1">
    <location>
        <begin position="206"/>
        <end position="215"/>
    </location>
</feature>
<keyword evidence="3" id="KW-1185">Reference proteome</keyword>
<dbReference type="OrthoDB" id="10267139at2759"/>
<dbReference type="Proteomes" id="UP000669133">
    <property type="component" value="Unassembled WGS sequence"/>
</dbReference>
<dbReference type="SUPFAM" id="SSF142338">
    <property type="entry name" value="CofD-like"/>
    <property type="match status" value="1"/>
</dbReference>
<name>A0A8H7Z9T7_9ASCO</name>
<dbReference type="RefSeq" id="XP_067547029.1">
    <property type="nucleotide sequence ID" value="XM_067693293.1"/>
</dbReference>
<evidence type="ECO:0000256" key="1">
    <source>
        <dbReference type="SAM" id="MobiDB-lite"/>
    </source>
</evidence>
<evidence type="ECO:0000313" key="2">
    <source>
        <dbReference type="EMBL" id="KAG5417913.1"/>
    </source>
</evidence>
<dbReference type="InterPro" id="IPR002882">
    <property type="entry name" value="CofD"/>
</dbReference>
<evidence type="ECO:0000313" key="3">
    <source>
        <dbReference type="Proteomes" id="UP000669133"/>
    </source>
</evidence>
<dbReference type="InterPro" id="IPR038136">
    <property type="entry name" value="CofD-like_dom_sf"/>
</dbReference>
<dbReference type="GO" id="GO:0043743">
    <property type="term" value="F:LPPG:FO 2-phospho-L-lactate transferase activity"/>
    <property type="evidence" value="ECO:0007669"/>
    <property type="project" value="InterPro"/>
</dbReference>
<reference evidence="2 3" key="1">
    <citation type="submission" date="2020-12" db="EMBL/GenBank/DDBJ databases">
        <title>Effect of drift, selection, and recombination on the evolution of hybrid genomes in Candida yeast pathogens.</title>
        <authorList>
            <person name="Mixao V."/>
            <person name="Ksiezopolska E."/>
            <person name="Saus E."/>
            <person name="Boekhout T."/>
            <person name="Gacser A."/>
            <person name="Gabaldon T."/>
        </authorList>
    </citation>
    <scope>NUCLEOTIDE SEQUENCE [LARGE SCALE GENOMIC DNA]</scope>
    <source>
        <strain evidence="2 3">BP57</strain>
    </source>
</reference>
<dbReference type="Pfam" id="PF01933">
    <property type="entry name" value="CofD"/>
    <property type="match status" value="1"/>
</dbReference>